<dbReference type="AlphaFoldDB" id="A0A2Z7ADN2"/>
<dbReference type="InterPro" id="IPR021899">
    <property type="entry name" value="DUF3511"/>
</dbReference>
<dbReference type="Pfam" id="PF12023">
    <property type="entry name" value="DUF3511"/>
    <property type="match status" value="1"/>
</dbReference>
<evidence type="ECO:0000256" key="1">
    <source>
        <dbReference type="SAM" id="MobiDB-lite"/>
    </source>
</evidence>
<sequence>MDGFRATGKTAGEVEASYPRTNHVHGSDNRISTYRDFNPKVRPNPRPWYGGGELKRKKRIAKYKLYSVEGKIKNSLKKGFRWFKKTCSRIVHGF</sequence>
<keyword evidence="3" id="KW-1185">Reference proteome</keyword>
<organism evidence="2 3">
    <name type="scientific">Dorcoceras hygrometricum</name>
    <dbReference type="NCBI Taxonomy" id="472368"/>
    <lineage>
        <taxon>Eukaryota</taxon>
        <taxon>Viridiplantae</taxon>
        <taxon>Streptophyta</taxon>
        <taxon>Embryophyta</taxon>
        <taxon>Tracheophyta</taxon>
        <taxon>Spermatophyta</taxon>
        <taxon>Magnoliopsida</taxon>
        <taxon>eudicotyledons</taxon>
        <taxon>Gunneridae</taxon>
        <taxon>Pentapetalae</taxon>
        <taxon>asterids</taxon>
        <taxon>lamiids</taxon>
        <taxon>Lamiales</taxon>
        <taxon>Gesneriaceae</taxon>
        <taxon>Didymocarpoideae</taxon>
        <taxon>Trichosporeae</taxon>
        <taxon>Loxocarpinae</taxon>
        <taxon>Dorcoceras</taxon>
    </lineage>
</organism>
<dbReference type="EMBL" id="KV016695">
    <property type="protein sequence ID" value="KZV19480.1"/>
    <property type="molecule type" value="Genomic_DNA"/>
</dbReference>
<name>A0A2Z7ADN2_9LAMI</name>
<feature type="region of interest" description="Disordered" evidence="1">
    <location>
        <begin position="1"/>
        <end position="51"/>
    </location>
</feature>
<dbReference type="OrthoDB" id="660385at2759"/>
<evidence type="ECO:0000313" key="3">
    <source>
        <dbReference type="Proteomes" id="UP000250235"/>
    </source>
</evidence>
<dbReference type="Proteomes" id="UP000250235">
    <property type="component" value="Unassembled WGS sequence"/>
</dbReference>
<protein>
    <submittedName>
        <fullName evidence="2">Uncharacterized protein</fullName>
    </submittedName>
</protein>
<gene>
    <name evidence="2" type="ORF">F511_31850</name>
</gene>
<dbReference type="PANTHER" id="PTHR33193">
    <property type="entry name" value="DOMAIN PROTEIN, PUTATIVE (DUF3511)-RELATED"/>
    <property type="match status" value="1"/>
</dbReference>
<reference evidence="2 3" key="1">
    <citation type="journal article" date="2015" name="Proc. Natl. Acad. Sci. U.S.A.">
        <title>The resurrection genome of Boea hygrometrica: A blueprint for survival of dehydration.</title>
        <authorList>
            <person name="Xiao L."/>
            <person name="Yang G."/>
            <person name="Zhang L."/>
            <person name="Yang X."/>
            <person name="Zhao S."/>
            <person name="Ji Z."/>
            <person name="Zhou Q."/>
            <person name="Hu M."/>
            <person name="Wang Y."/>
            <person name="Chen M."/>
            <person name="Xu Y."/>
            <person name="Jin H."/>
            <person name="Xiao X."/>
            <person name="Hu G."/>
            <person name="Bao F."/>
            <person name="Hu Y."/>
            <person name="Wan P."/>
            <person name="Li L."/>
            <person name="Deng X."/>
            <person name="Kuang T."/>
            <person name="Xiang C."/>
            <person name="Zhu J.K."/>
            <person name="Oliver M.J."/>
            <person name="He Y."/>
        </authorList>
    </citation>
    <scope>NUCLEOTIDE SEQUENCE [LARGE SCALE GENOMIC DNA]</scope>
    <source>
        <strain evidence="3">cv. XS01</strain>
    </source>
</reference>
<proteinExistence type="predicted"/>
<dbReference type="PANTHER" id="PTHR33193:SF13">
    <property type="entry name" value="EXPRESSED PROTEIN"/>
    <property type="match status" value="1"/>
</dbReference>
<evidence type="ECO:0000313" key="2">
    <source>
        <dbReference type="EMBL" id="KZV19480.1"/>
    </source>
</evidence>
<accession>A0A2Z7ADN2</accession>